<feature type="compositionally biased region" description="Basic and acidic residues" evidence="1">
    <location>
        <begin position="177"/>
        <end position="204"/>
    </location>
</feature>
<feature type="compositionally biased region" description="Basic and acidic residues" evidence="1">
    <location>
        <begin position="313"/>
        <end position="328"/>
    </location>
</feature>
<feature type="region of interest" description="Disordered" evidence="1">
    <location>
        <begin position="313"/>
        <end position="354"/>
    </location>
</feature>
<feature type="region of interest" description="Disordered" evidence="1">
    <location>
        <begin position="160"/>
        <end position="295"/>
    </location>
</feature>
<feature type="domain" description="ISP1 C-terminal" evidence="2">
    <location>
        <begin position="378"/>
        <end position="482"/>
    </location>
</feature>
<evidence type="ECO:0000259" key="2">
    <source>
        <dbReference type="Pfam" id="PF18161"/>
    </source>
</evidence>
<evidence type="ECO:0000313" key="4">
    <source>
        <dbReference type="Proteomes" id="UP000186176"/>
    </source>
</evidence>
<name>A0A1J4MDG6_9CRYT</name>
<feature type="compositionally biased region" description="Low complexity" evidence="1">
    <location>
        <begin position="330"/>
        <end position="341"/>
    </location>
</feature>
<dbReference type="Proteomes" id="UP000186176">
    <property type="component" value="Unassembled WGS sequence"/>
</dbReference>
<dbReference type="InterPro" id="IPR041316">
    <property type="entry name" value="ISP1_C"/>
</dbReference>
<evidence type="ECO:0000313" key="3">
    <source>
        <dbReference type="EMBL" id="OII72023.1"/>
    </source>
</evidence>
<dbReference type="InterPro" id="IPR011993">
    <property type="entry name" value="PH-like_dom_sf"/>
</dbReference>
<dbReference type="GeneID" id="39978147"/>
<accession>A0A1J4MDG6</accession>
<dbReference type="AlphaFoldDB" id="A0A1J4MDG6"/>
<comment type="caution">
    <text evidence="3">The sequence shown here is derived from an EMBL/GenBank/DDBJ whole genome shotgun (WGS) entry which is preliminary data.</text>
</comment>
<dbReference type="Gene3D" id="2.30.29.30">
    <property type="entry name" value="Pleckstrin-homology domain (PH domain)/Phosphotyrosine-binding domain (PTB)"/>
    <property type="match status" value="1"/>
</dbReference>
<feature type="compositionally biased region" description="Basic and acidic residues" evidence="1">
    <location>
        <begin position="236"/>
        <end position="249"/>
    </location>
</feature>
<dbReference type="EMBL" id="LRBP01000025">
    <property type="protein sequence ID" value="OII72023.1"/>
    <property type="molecule type" value="Genomic_DNA"/>
</dbReference>
<protein>
    <recommendedName>
        <fullName evidence="2">ISP1 C-terminal domain-containing protein</fullName>
    </recommendedName>
</protein>
<sequence>MLEIISEFFSSCCTLKKNQKNDEYIFILCPAPSDLEEEYIDEEGNLKKKKLEKIRGTARNIVDREIVREWSGREIGSCICCHLIYEDEMIVYRADKYGKKIDGNWEGYDESILQHQNSAKSVGSLSSYGSKKHFSDEPYAANSNFTFSSSDENINTVETKGKKVRGKTKSNISRSHSLVEKEVDEKEKAKNKNKKPIETKDINKDCSTIHSDSNINSNPIDDKATNNVNNNNSINKSDEKCEKQNKSLDSKIINKSSITKHQNPSKLGKIPPLKSELLNTNDQKNKPLKKKIANGPKYTKEEISLKKSEINKISLEKEKGNENDDKNTHTQRNNNNQTNNNIDHHSGSDKETIENTKAIKYEEEEIKFNKDISSKIIRHKASTGIQAEIILKDGSAINCKVSFSDNEDDLSFICDDKVKAVPWSNIKEIFTTKNELKMVNTRAPIFKDQTLIIALHLRDTGNCIPLKFNSKQEKEDFLNFAIKMIRR</sequence>
<dbReference type="OrthoDB" id="341469at2759"/>
<gene>
    <name evidence="3" type="ORF">cubi_01356</name>
</gene>
<feature type="compositionally biased region" description="Polar residues" evidence="1">
    <location>
        <begin position="253"/>
        <end position="265"/>
    </location>
</feature>
<feature type="compositionally biased region" description="Polar residues" evidence="1">
    <location>
        <begin position="205"/>
        <end position="219"/>
    </location>
</feature>
<evidence type="ECO:0000256" key="1">
    <source>
        <dbReference type="SAM" id="MobiDB-lite"/>
    </source>
</evidence>
<dbReference type="RefSeq" id="XP_028873595.1">
    <property type="nucleotide sequence ID" value="XM_029018368.1"/>
</dbReference>
<organism evidence="3 4">
    <name type="scientific">Cryptosporidium ubiquitum</name>
    <dbReference type="NCBI Taxonomy" id="857276"/>
    <lineage>
        <taxon>Eukaryota</taxon>
        <taxon>Sar</taxon>
        <taxon>Alveolata</taxon>
        <taxon>Apicomplexa</taxon>
        <taxon>Conoidasida</taxon>
        <taxon>Coccidia</taxon>
        <taxon>Eucoccidiorida</taxon>
        <taxon>Eimeriorina</taxon>
        <taxon>Cryptosporidiidae</taxon>
        <taxon>Cryptosporidium</taxon>
    </lineage>
</organism>
<dbReference type="Pfam" id="PF18161">
    <property type="entry name" value="ISP1_C"/>
    <property type="match status" value="1"/>
</dbReference>
<proteinExistence type="predicted"/>
<feature type="compositionally biased region" description="Low complexity" evidence="1">
    <location>
        <begin position="226"/>
        <end position="235"/>
    </location>
</feature>
<dbReference type="VEuPathDB" id="CryptoDB:cubi_01356"/>
<reference evidence="3 4" key="1">
    <citation type="submission" date="2016-10" db="EMBL/GenBank/DDBJ databases">
        <title>Reductive evolution of mitochondrial metabolism and differential evolution of invasion-related proteins in Cryptosporidium.</title>
        <authorList>
            <person name="Liu S."/>
            <person name="Roellig D.M."/>
            <person name="Guo Y."/>
            <person name="Li N."/>
            <person name="Frace M.A."/>
            <person name="Tang K."/>
            <person name="Zhang L."/>
            <person name="Feng Y."/>
            <person name="Xiao L."/>
        </authorList>
    </citation>
    <scope>NUCLEOTIDE SEQUENCE [LARGE SCALE GENOMIC DNA]</scope>
    <source>
        <strain evidence="3">39726</strain>
    </source>
</reference>
<keyword evidence="4" id="KW-1185">Reference proteome</keyword>
<feature type="compositionally biased region" description="Basic and acidic residues" evidence="1">
    <location>
        <begin position="342"/>
        <end position="354"/>
    </location>
</feature>